<reference evidence="2" key="1">
    <citation type="submission" date="2009-08" db="EMBL/GenBank/DDBJ databases">
        <title>The complete genome of Chitinophaga pinensis DSM 2588.</title>
        <authorList>
            <consortium name="US DOE Joint Genome Institute (JGI-PGF)"/>
            <person name="Lucas S."/>
            <person name="Copeland A."/>
            <person name="Lapidus A."/>
            <person name="Glavina del Rio T."/>
            <person name="Dalin E."/>
            <person name="Tice H."/>
            <person name="Bruce D."/>
            <person name="Goodwin L."/>
            <person name="Pitluck S."/>
            <person name="Kyrpides N."/>
            <person name="Mavromatis K."/>
            <person name="Ivanova N."/>
            <person name="Mikhailova N."/>
            <person name="Sims D."/>
            <person name="Meinche L."/>
            <person name="Brettin T."/>
            <person name="Detter J.C."/>
            <person name="Han C."/>
            <person name="Larimer F."/>
            <person name="Land M."/>
            <person name="Hauser L."/>
            <person name="Markowitz V."/>
            <person name="Cheng J.-F."/>
            <person name="Hugenholtz P."/>
            <person name="Woyke T."/>
            <person name="Wu D."/>
            <person name="Spring S."/>
            <person name="Klenk H.-P."/>
            <person name="Eisen J.A."/>
        </authorList>
    </citation>
    <scope>NUCLEOTIDE SEQUENCE [LARGE SCALE GENOMIC DNA]</scope>
    <source>
        <strain evidence="2">ATCC 43595 / DSM 2588 / LMG 13176 / NBRC 15968 / NCIMB 11800 / UQM 2034</strain>
    </source>
</reference>
<evidence type="ECO:0000313" key="1">
    <source>
        <dbReference type="EMBL" id="ACU57749.1"/>
    </source>
</evidence>
<accession>A0A979FZ43</accession>
<dbReference type="Proteomes" id="UP000002215">
    <property type="component" value="Chromosome"/>
</dbReference>
<sequence>MNKITINYGLLLFLYAYLRQLDLSLDRSRWTPWQELKDYYRQQIAPGRVAALLLATAKLTPEYVTGITPIEWTNWRMFIRFIGWKGSALTKDQVLYCYQVLKTFEKYLQQDFHEYNEQEQLRVQVCKISYQVIEYKLSLADVGKASRIEHYLQNENIVTIPLKQFYQGLI</sequence>
<gene>
    <name evidence="1" type="ordered locus">Cpin_0249</name>
</gene>
<organism evidence="1 2">
    <name type="scientific">Chitinophaga pinensis (strain ATCC 43595 / DSM 2588 / LMG 13176 / NBRC 15968 / NCIMB 11800 / UQM 2034)</name>
    <dbReference type="NCBI Taxonomy" id="485918"/>
    <lineage>
        <taxon>Bacteria</taxon>
        <taxon>Pseudomonadati</taxon>
        <taxon>Bacteroidota</taxon>
        <taxon>Chitinophagia</taxon>
        <taxon>Chitinophagales</taxon>
        <taxon>Chitinophagaceae</taxon>
        <taxon>Chitinophaga</taxon>
    </lineage>
</organism>
<protein>
    <submittedName>
        <fullName evidence="1">Uncharacterized protein</fullName>
    </submittedName>
</protein>
<name>A0A979FZ43_CHIPD</name>
<proteinExistence type="predicted"/>
<dbReference type="EMBL" id="CP001699">
    <property type="protein sequence ID" value="ACU57749.1"/>
    <property type="molecule type" value="Genomic_DNA"/>
</dbReference>
<reference evidence="1 2" key="2">
    <citation type="journal article" date="2010" name="Stand. Genomic Sci.">
        <title>Complete genome sequence of Chitinophaga pinensis type strain (UQM 2034).</title>
        <authorList>
            <person name="Glavina Del Rio T."/>
            <person name="Abt B."/>
            <person name="Spring S."/>
            <person name="Lapidus A."/>
            <person name="Nolan M."/>
            <person name="Tice H."/>
            <person name="Copeland A."/>
            <person name="Cheng J.F."/>
            <person name="Chen F."/>
            <person name="Bruce D."/>
            <person name="Goodwin L."/>
            <person name="Pitluck S."/>
            <person name="Ivanova N."/>
            <person name="Mavromatis K."/>
            <person name="Mikhailova N."/>
            <person name="Pati A."/>
            <person name="Chen A."/>
            <person name="Palaniappan K."/>
            <person name="Land M."/>
            <person name="Hauser L."/>
            <person name="Chang Y.J."/>
            <person name="Jeffries C.D."/>
            <person name="Chain P."/>
            <person name="Saunders E."/>
            <person name="Detter J.C."/>
            <person name="Brettin T."/>
            <person name="Rohde M."/>
            <person name="Goker M."/>
            <person name="Bristow J."/>
            <person name="Eisen J.A."/>
            <person name="Markowitz V."/>
            <person name="Hugenholtz P."/>
            <person name="Kyrpides N.C."/>
            <person name="Klenk H.P."/>
            <person name="Lucas S."/>
        </authorList>
    </citation>
    <scope>NUCLEOTIDE SEQUENCE [LARGE SCALE GENOMIC DNA]</scope>
    <source>
        <strain evidence="2">ATCC 43595 / DSM 2588 / LMG 13176 / NBRC 15968 / NCIMB 11800 / UQM 2034</strain>
    </source>
</reference>
<dbReference type="RefSeq" id="WP_012787925.1">
    <property type="nucleotide sequence ID" value="NC_013132.1"/>
</dbReference>
<evidence type="ECO:0000313" key="2">
    <source>
        <dbReference type="Proteomes" id="UP000002215"/>
    </source>
</evidence>
<dbReference type="KEGG" id="cpi:Cpin_0249"/>
<dbReference type="AlphaFoldDB" id="A0A979FZ43"/>
<dbReference type="OrthoDB" id="657665at2"/>